<accession>A0A6L3SWB6</accession>
<dbReference type="EMBL" id="VZZK01000016">
    <property type="protein sequence ID" value="KAB1078078.1"/>
    <property type="molecule type" value="Genomic_DNA"/>
</dbReference>
<evidence type="ECO:0000313" key="1">
    <source>
        <dbReference type="EMBL" id="KAB1078078.1"/>
    </source>
</evidence>
<dbReference type="AlphaFoldDB" id="A0A6L3SWB6"/>
<sequence>MPAVAARLRALTDRLAEGAAALGMAPRAGRAPHILGLRWPGGIPEGRVARLRARGVFVGERLGALPLSPHVFAHEASSRTRPLRARGFFAHEADLDRCLAALRSERAAAAP</sequence>
<evidence type="ECO:0000313" key="2">
    <source>
        <dbReference type="Proteomes" id="UP000474159"/>
    </source>
</evidence>
<comment type="caution">
    <text evidence="1">The sequence shown here is derived from an EMBL/GenBank/DDBJ whole genome shotgun (WGS) entry which is preliminary data.</text>
</comment>
<dbReference type="Proteomes" id="UP000474159">
    <property type="component" value="Unassembled WGS sequence"/>
</dbReference>
<dbReference type="OrthoDB" id="9804366at2"/>
<reference evidence="1 2" key="1">
    <citation type="submission" date="2019-09" db="EMBL/GenBank/DDBJ databases">
        <title>YIM 48816 draft genome.</title>
        <authorList>
            <person name="Jiang L."/>
        </authorList>
    </citation>
    <scope>NUCLEOTIDE SEQUENCE [LARGE SCALE GENOMIC DNA]</scope>
    <source>
        <strain evidence="1 2">YIM 48816</strain>
    </source>
</reference>
<gene>
    <name evidence="1" type="ORF">F6X53_16410</name>
</gene>
<dbReference type="SUPFAM" id="SSF53383">
    <property type="entry name" value="PLP-dependent transferases"/>
    <property type="match status" value="1"/>
</dbReference>
<proteinExistence type="predicted"/>
<name>A0A6L3SWB6_9HYPH</name>
<evidence type="ECO:0008006" key="3">
    <source>
        <dbReference type="Google" id="ProtNLM"/>
    </source>
</evidence>
<dbReference type="RefSeq" id="WP_151001286.1">
    <property type="nucleotide sequence ID" value="NZ_BPQY01000122.1"/>
</dbReference>
<protein>
    <recommendedName>
        <fullName evidence="3">Aminotransferase class V-fold PLP-dependent enzyme</fullName>
    </recommendedName>
</protein>
<dbReference type="InterPro" id="IPR015424">
    <property type="entry name" value="PyrdxlP-dep_Trfase"/>
</dbReference>
<organism evidence="1 2">
    <name type="scientific">Methylobacterium soli</name>
    <dbReference type="NCBI Taxonomy" id="553447"/>
    <lineage>
        <taxon>Bacteria</taxon>
        <taxon>Pseudomonadati</taxon>
        <taxon>Pseudomonadota</taxon>
        <taxon>Alphaproteobacteria</taxon>
        <taxon>Hyphomicrobiales</taxon>
        <taxon>Methylobacteriaceae</taxon>
        <taxon>Methylobacterium</taxon>
    </lineage>
</organism>
<keyword evidence="2" id="KW-1185">Reference proteome</keyword>